<dbReference type="InterPro" id="IPR050107">
    <property type="entry name" value="ABC_carbohydrate_import_ATPase"/>
</dbReference>
<reference evidence="6" key="1">
    <citation type="journal article" date="2014" name="Front. Microbiol.">
        <title>High frequency of phylogenetically diverse reductive dehalogenase-homologous genes in deep subseafloor sedimentary metagenomes.</title>
        <authorList>
            <person name="Kawai M."/>
            <person name="Futagami T."/>
            <person name="Toyoda A."/>
            <person name="Takaki Y."/>
            <person name="Nishi S."/>
            <person name="Hori S."/>
            <person name="Arai W."/>
            <person name="Tsubouchi T."/>
            <person name="Morono Y."/>
            <person name="Uchiyama I."/>
            <person name="Ito T."/>
            <person name="Fujiyama A."/>
            <person name="Inagaki F."/>
            <person name="Takami H."/>
        </authorList>
    </citation>
    <scope>NUCLEOTIDE SEQUENCE</scope>
    <source>
        <strain evidence="6">Expedition CK06-06</strain>
    </source>
</reference>
<feature type="domain" description="ABC transporter" evidence="5">
    <location>
        <begin position="1"/>
        <end position="101"/>
    </location>
</feature>
<dbReference type="InterPro" id="IPR027417">
    <property type="entry name" value="P-loop_NTPase"/>
</dbReference>
<keyword evidence="4" id="KW-0067">ATP-binding</keyword>
<dbReference type="GO" id="GO:0005524">
    <property type="term" value="F:ATP binding"/>
    <property type="evidence" value="ECO:0007669"/>
    <property type="project" value="UniProtKB-KW"/>
</dbReference>
<name>X1E3V9_9ZZZZ</name>
<evidence type="ECO:0000256" key="4">
    <source>
        <dbReference type="ARBA" id="ARBA00022840"/>
    </source>
</evidence>
<dbReference type="PANTHER" id="PTHR43790">
    <property type="entry name" value="CARBOHYDRATE TRANSPORT ATP-BINDING PROTEIN MG119-RELATED"/>
    <property type="match status" value="1"/>
</dbReference>
<accession>X1E3V9</accession>
<comment type="caution">
    <text evidence="6">The sequence shown here is derived from an EMBL/GenBank/DDBJ whole genome shotgun (WGS) entry which is preliminary data.</text>
</comment>
<dbReference type="Pfam" id="PF00005">
    <property type="entry name" value="ABC_tran"/>
    <property type="match status" value="1"/>
</dbReference>
<proteinExistence type="predicted"/>
<evidence type="ECO:0000313" key="6">
    <source>
        <dbReference type="EMBL" id="GAH27237.1"/>
    </source>
</evidence>
<dbReference type="SUPFAM" id="SSF52540">
    <property type="entry name" value="P-loop containing nucleoside triphosphate hydrolases"/>
    <property type="match status" value="1"/>
</dbReference>
<gene>
    <name evidence="6" type="ORF">S01H4_65612</name>
</gene>
<dbReference type="AlphaFoldDB" id="X1E3V9"/>
<dbReference type="EMBL" id="BART01040221">
    <property type="protein sequence ID" value="GAH27237.1"/>
    <property type="molecule type" value="Genomic_DNA"/>
</dbReference>
<dbReference type="PANTHER" id="PTHR43790:SF9">
    <property type="entry name" value="GALACTOFURANOSE TRANSPORTER ATP-BINDING PROTEIN YTFR"/>
    <property type="match status" value="1"/>
</dbReference>
<evidence type="ECO:0000256" key="1">
    <source>
        <dbReference type="ARBA" id="ARBA00022448"/>
    </source>
</evidence>
<keyword evidence="3" id="KW-0547">Nucleotide-binding</keyword>
<feature type="non-terminal residue" evidence="6">
    <location>
        <position position="1"/>
    </location>
</feature>
<evidence type="ECO:0000256" key="3">
    <source>
        <dbReference type="ARBA" id="ARBA00022741"/>
    </source>
</evidence>
<dbReference type="Gene3D" id="3.40.50.300">
    <property type="entry name" value="P-loop containing nucleotide triphosphate hydrolases"/>
    <property type="match status" value="1"/>
</dbReference>
<evidence type="ECO:0000256" key="2">
    <source>
        <dbReference type="ARBA" id="ARBA00022737"/>
    </source>
</evidence>
<keyword evidence="1" id="KW-0813">Transport</keyword>
<keyword evidence="2" id="KW-0677">Repeat</keyword>
<protein>
    <recommendedName>
        <fullName evidence="5">ABC transporter domain-containing protein</fullName>
    </recommendedName>
</protein>
<dbReference type="GO" id="GO:0016887">
    <property type="term" value="F:ATP hydrolysis activity"/>
    <property type="evidence" value="ECO:0007669"/>
    <property type="project" value="InterPro"/>
</dbReference>
<evidence type="ECO:0000259" key="5">
    <source>
        <dbReference type="Pfam" id="PF00005"/>
    </source>
</evidence>
<feature type="non-terminal residue" evidence="6">
    <location>
        <position position="101"/>
    </location>
</feature>
<organism evidence="6">
    <name type="scientific">marine sediment metagenome</name>
    <dbReference type="NCBI Taxonomy" id="412755"/>
    <lineage>
        <taxon>unclassified sequences</taxon>
        <taxon>metagenomes</taxon>
        <taxon>ecological metagenomes</taxon>
    </lineage>
</organism>
<dbReference type="InterPro" id="IPR003439">
    <property type="entry name" value="ABC_transporter-like_ATP-bd"/>
</dbReference>
<sequence>TLMKILYGIYHQDKGEIYVNEKLVNIRSPLDAIRLGIGMVHQHFMLVPTLTVAENVALGLRSSRKFLLDLDIVSERIKELAKVHGLYVDSKAKVWQLSVGE</sequence>